<sequence length="251" mass="26006">MGRLQDKVALITGGNMGIGKAAALLFAQEGAKVVIAARRAAEGERTAAEIVARGGEAIFVPTDVSRAADCAAMVAAAVKRYGRLDVAFNNAGVEQVVKSVPELEEDEWDRVIDINLKGVFLSMKFQIPEMLKAGGGAIVNTSSVGGLVATPGLSAYVTSKHGIIGLTKAAAIDLAARNVRVNAICPGGTHTAMFDRWIMDGAVEQRVLASHPIGRFADPIEPARVALFLASDEASFVTGVALPIDGGLVAA</sequence>
<protein>
    <submittedName>
        <fullName evidence="3">Short-chain dehydrogenase</fullName>
    </submittedName>
</protein>
<dbReference type="NCBIfam" id="NF005681">
    <property type="entry name" value="PRK07478.1"/>
    <property type="match status" value="1"/>
</dbReference>
<dbReference type="EMBL" id="JEMC01004096">
    <property type="protein sequence ID" value="KYF75940.1"/>
    <property type="molecule type" value="Genomic_DNA"/>
</dbReference>
<name>A0A150R6R9_SORCE</name>
<dbReference type="FunFam" id="3.40.50.720:FF:000084">
    <property type="entry name" value="Short-chain dehydrogenase reductase"/>
    <property type="match status" value="1"/>
</dbReference>
<dbReference type="Pfam" id="PF13561">
    <property type="entry name" value="adh_short_C2"/>
    <property type="match status" value="1"/>
</dbReference>
<evidence type="ECO:0000256" key="2">
    <source>
        <dbReference type="ARBA" id="ARBA00023002"/>
    </source>
</evidence>
<dbReference type="PANTHER" id="PTHR24321">
    <property type="entry name" value="DEHYDROGENASES, SHORT CHAIN"/>
    <property type="match status" value="1"/>
</dbReference>
<dbReference type="PRINTS" id="PR00080">
    <property type="entry name" value="SDRFAMILY"/>
</dbReference>
<dbReference type="AlphaFoldDB" id="A0A150R6R9"/>
<dbReference type="NCBIfam" id="NF005559">
    <property type="entry name" value="PRK07231.1"/>
    <property type="match status" value="1"/>
</dbReference>
<dbReference type="Proteomes" id="UP000075515">
    <property type="component" value="Unassembled WGS sequence"/>
</dbReference>
<evidence type="ECO:0000313" key="4">
    <source>
        <dbReference type="Proteomes" id="UP000075515"/>
    </source>
</evidence>
<dbReference type="PRINTS" id="PR00081">
    <property type="entry name" value="GDHRDH"/>
</dbReference>
<reference evidence="3 4" key="1">
    <citation type="submission" date="2014-02" db="EMBL/GenBank/DDBJ databases">
        <title>The small core and large imbalanced accessory genome model reveals a collaborative survival strategy of Sorangium cellulosum strains in nature.</title>
        <authorList>
            <person name="Han K."/>
            <person name="Peng R."/>
            <person name="Blom J."/>
            <person name="Li Y.-Z."/>
        </authorList>
    </citation>
    <scope>NUCLEOTIDE SEQUENCE [LARGE SCALE GENOMIC DNA]</scope>
    <source>
        <strain evidence="3 4">So0149</strain>
    </source>
</reference>
<dbReference type="GO" id="GO:0016491">
    <property type="term" value="F:oxidoreductase activity"/>
    <property type="evidence" value="ECO:0007669"/>
    <property type="project" value="UniProtKB-KW"/>
</dbReference>
<dbReference type="PANTHER" id="PTHR24321:SF11">
    <property type="entry name" value="BLR0893 PROTEIN"/>
    <property type="match status" value="1"/>
</dbReference>
<dbReference type="PROSITE" id="PS00061">
    <property type="entry name" value="ADH_SHORT"/>
    <property type="match status" value="1"/>
</dbReference>
<proteinExistence type="inferred from homology"/>
<accession>A0A150R6R9</accession>
<dbReference type="InterPro" id="IPR002347">
    <property type="entry name" value="SDR_fam"/>
</dbReference>
<organism evidence="3 4">
    <name type="scientific">Sorangium cellulosum</name>
    <name type="common">Polyangium cellulosum</name>
    <dbReference type="NCBI Taxonomy" id="56"/>
    <lineage>
        <taxon>Bacteria</taxon>
        <taxon>Pseudomonadati</taxon>
        <taxon>Myxococcota</taxon>
        <taxon>Polyangia</taxon>
        <taxon>Polyangiales</taxon>
        <taxon>Polyangiaceae</taxon>
        <taxon>Sorangium</taxon>
    </lineage>
</organism>
<dbReference type="InterPro" id="IPR020904">
    <property type="entry name" value="Sc_DH/Rdtase_CS"/>
</dbReference>
<evidence type="ECO:0000313" key="3">
    <source>
        <dbReference type="EMBL" id="KYF75940.1"/>
    </source>
</evidence>
<dbReference type="InterPro" id="IPR036291">
    <property type="entry name" value="NAD(P)-bd_dom_sf"/>
</dbReference>
<comment type="caution">
    <text evidence="3">The sequence shown here is derived from an EMBL/GenBank/DDBJ whole genome shotgun (WGS) entry which is preliminary data.</text>
</comment>
<dbReference type="Gene3D" id="3.40.50.720">
    <property type="entry name" value="NAD(P)-binding Rossmann-like Domain"/>
    <property type="match status" value="1"/>
</dbReference>
<evidence type="ECO:0000256" key="1">
    <source>
        <dbReference type="ARBA" id="ARBA00006484"/>
    </source>
</evidence>
<keyword evidence="2" id="KW-0560">Oxidoreductase</keyword>
<dbReference type="CDD" id="cd05233">
    <property type="entry name" value="SDR_c"/>
    <property type="match status" value="1"/>
</dbReference>
<dbReference type="SUPFAM" id="SSF51735">
    <property type="entry name" value="NAD(P)-binding Rossmann-fold domains"/>
    <property type="match status" value="1"/>
</dbReference>
<comment type="similarity">
    <text evidence="1">Belongs to the short-chain dehydrogenases/reductases (SDR) family.</text>
</comment>
<gene>
    <name evidence="3" type="ORF">BE18_39670</name>
</gene>